<dbReference type="GO" id="GO:0046872">
    <property type="term" value="F:metal ion binding"/>
    <property type="evidence" value="ECO:0007669"/>
    <property type="project" value="UniProtKB-KW"/>
</dbReference>
<dbReference type="CDD" id="cd07742">
    <property type="entry name" value="metallo-hydrolase-like_MBL-fold"/>
    <property type="match status" value="1"/>
</dbReference>
<reference evidence="6" key="1">
    <citation type="submission" date="2023-07" db="EMBL/GenBank/DDBJ databases">
        <title>Sequencing the genomes of 1000 actinobacteria strains.</title>
        <authorList>
            <person name="Klenk H.-P."/>
        </authorList>
    </citation>
    <scope>NUCLEOTIDE SEQUENCE</scope>
    <source>
        <strain evidence="6">DSM 45977</strain>
    </source>
</reference>
<dbReference type="InterPro" id="IPR051013">
    <property type="entry name" value="MBL_superfamily_lactonases"/>
</dbReference>
<dbReference type="EMBL" id="JAVDXW010000001">
    <property type="protein sequence ID" value="MDR7302253.1"/>
    <property type="molecule type" value="Genomic_DNA"/>
</dbReference>
<sequence>MRVHHLNCGTMRPLGGSLIAGSGSILSRATMVCHCLLIETNSGLVLVDTGIGLPDIDNPSGTLGPDFRLITHPVLDRAETAVSQVTALGYEPDDVRHIVLTHLDVDHAGGLRDFPHATVHVHQEELRASKSQHTRQERMRYRPAQWGHRPHWMTYPETAGESWFGFGAVRDLSGLPSEILLIPLAGHSRGHTGVAVHDGNRWLLHAGDAFFLHSEIDPDRPRCTPGLRAFQTLVQADRDRRLSNQRRLRALARDHAHEVDIFCSHDAEALREHQATG</sequence>
<dbReference type="InterPro" id="IPR036866">
    <property type="entry name" value="RibonucZ/Hydroxyglut_hydro"/>
</dbReference>
<evidence type="ECO:0000259" key="5">
    <source>
        <dbReference type="SMART" id="SM00849"/>
    </source>
</evidence>
<organism evidence="6 7">
    <name type="scientific">Haloactinomyces albus</name>
    <dbReference type="NCBI Taxonomy" id="1352928"/>
    <lineage>
        <taxon>Bacteria</taxon>
        <taxon>Bacillati</taxon>
        <taxon>Actinomycetota</taxon>
        <taxon>Actinomycetes</taxon>
        <taxon>Actinopolysporales</taxon>
        <taxon>Actinopolysporaceae</taxon>
        <taxon>Haloactinomyces</taxon>
    </lineage>
</organism>
<dbReference type="RefSeq" id="WP_310273626.1">
    <property type="nucleotide sequence ID" value="NZ_JAVDXW010000001.1"/>
</dbReference>
<feature type="domain" description="Metallo-beta-lactamase" evidence="5">
    <location>
        <begin position="32"/>
        <end position="265"/>
    </location>
</feature>
<gene>
    <name evidence="6" type="ORF">JOF55_002434</name>
</gene>
<protein>
    <submittedName>
        <fullName evidence="6">Glyoxylase-like metal-dependent hydrolase (Beta-lactamase superfamily II)</fullName>
    </submittedName>
</protein>
<comment type="similarity">
    <text evidence="1">Belongs to the metallo-beta-lactamase superfamily.</text>
</comment>
<evidence type="ECO:0000313" key="7">
    <source>
        <dbReference type="Proteomes" id="UP001180845"/>
    </source>
</evidence>
<evidence type="ECO:0000256" key="4">
    <source>
        <dbReference type="ARBA" id="ARBA00022833"/>
    </source>
</evidence>
<dbReference type="Proteomes" id="UP001180845">
    <property type="component" value="Unassembled WGS sequence"/>
</dbReference>
<proteinExistence type="inferred from homology"/>
<name>A0AAE3ZC80_9ACTN</name>
<keyword evidence="4" id="KW-0862">Zinc</keyword>
<accession>A0AAE3ZC80</accession>
<comment type="caution">
    <text evidence="6">The sequence shown here is derived from an EMBL/GenBank/DDBJ whole genome shotgun (WGS) entry which is preliminary data.</text>
</comment>
<dbReference type="GO" id="GO:0016787">
    <property type="term" value="F:hydrolase activity"/>
    <property type="evidence" value="ECO:0007669"/>
    <property type="project" value="UniProtKB-KW"/>
</dbReference>
<evidence type="ECO:0000256" key="3">
    <source>
        <dbReference type="ARBA" id="ARBA00022801"/>
    </source>
</evidence>
<dbReference type="Gene3D" id="3.60.15.10">
    <property type="entry name" value="Ribonuclease Z/Hydroxyacylglutathione hydrolase-like"/>
    <property type="match status" value="1"/>
</dbReference>
<dbReference type="AlphaFoldDB" id="A0AAE3ZC80"/>
<evidence type="ECO:0000313" key="6">
    <source>
        <dbReference type="EMBL" id="MDR7302253.1"/>
    </source>
</evidence>
<keyword evidence="7" id="KW-1185">Reference proteome</keyword>
<dbReference type="PANTHER" id="PTHR42978">
    <property type="entry name" value="QUORUM-QUENCHING LACTONASE YTNP-RELATED-RELATED"/>
    <property type="match status" value="1"/>
</dbReference>
<dbReference type="SMART" id="SM00849">
    <property type="entry name" value="Lactamase_B"/>
    <property type="match status" value="1"/>
</dbReference>
<dbReference type="PANTHER" id="PTHR42978:SF3">
    <property type="entry name" value="BLR3078 PROTEIN"/>
    <property type="match status" value="1"/>
</dbReference>
<evidence type="ECO:0000256" key="2">
    <source>
        <dbReference type="ARBA" id="ARBA00022723"/>
    </source>
</evidence>
<dbReference type="Pfam" id="PF00753">
    <property type="entry name" value="Lactamase_B"/>
    <property type="match status" value="1"/>
</dbReference>
<keyword evidence="3 6" id="KW-0378">Hydrolase</keyword>
<evidence type="ECO:0000256" key="1">
    <source>
        <dbReference type="ARBA" id="ARBA00007749"/>
    </source>
</evidence>
<dbReference type="InterPro" id="IPR001279">
    <property type="entry name" value="Metallo-B-lactamas"/>
</dbReference>
<keyword evidence="2" id="KW-0479">Metal-binding</keyword>
<dbReference type="SUPFAM" id="SSF56281">
    <property type="entry name" value="Metallo-hydrolase/oxidoreductase"/>
    <property type="match status" value="1"/>
</dbReference>